<accession>A0A7G9GK37</accession>
<dbReference type="RefSeq" id="WP_147322617.1">
    <property type="nucleotide sequence ID" value="NZ_CP060636.1"/>
</dbReference>
<dbReference type="KEGG" id="ehn:H9Q80_12970"/>
<name>A0A7G9GK37_9FIRM</name>
<dbReference type="Pfam" id="PF02302">
    <property type="entry name" value="PTS_IIB"/>
    <property type="match status" value="1"/>
</dbReference>
<dbReference type="Proteomes" id="UP000515856">
    <property type="component" value="Chromosome"/>
</dbReference>
<dbReference type="GO" id="GO:0009401">
    <property type="term" value="P:phosphoenolpyruvate-dependent sugar phosphotransferase system"/>
    <property type="evidence" value="ECO:0007669"/>
    <property type="project" value="InterPro"/>
</dbReference>
<evidence type="ECO:0000313" key="3">
    <source>
        <dbReference type="Proteomes" id="UP000515856"/>
    </source>
</evidence>
<keyword evidence="3" id="KW-1185">Reference proteome</keyword>
<feature type="domain" description="Phosphotransferase system EIIB component type 2/3" evidence="1">
    <location>
        <begin position="6"/>
        <end position="79"/>
    </location>
</feature>
<dbReference type="EMBL" id="CP060636">
    <property type="protein sequence ID" value="QNM11169.1"/>
    <property type="molecule type" value="Genomic_DNA"/>
</dbReference>
<dbReference type="GO" id="GO:0008982">
    <property type="term" value="F:protein-N(PI)-phosphohistidine-sugar phosphotransferase activity"/>
    <property type="evidence" value="ECO:0007669"/>
    <property type="project" value="InterPro"/>
</dbReference>
<dbReference type="AlphaFoldDB" id="A0A7G9GK37"/>
<gene>
    <name evidence="2" type="ORF">H9Q80_12970</name>
</gene>
<protein>
    <recommendedName>
        <fullName evidence="1">Phosphotransferase system EIIB component type 2/3 domain-containing protein</fullName>
    </recommendedName>
</protein>
<dbReference type="InterPro" id="IPR003501">
    <property type="entry name" value="PTS_EIIB_2/3"/>
</dbReference>
<organism evidence="2 3">
    <name type="scientific">[Eubacterium] hominis</name>
    <dbReference type="NCBI Taxonomy" id="2764325"/>
    <lineage>
        <taxon>Bacteria</taxon>
        <taxon>Bacillati</taxon>
        <taxon>Bacillota</taxon>
        <taxon>Erysipelotrichia</taxon>
        <taxon>Erysipelotrichales</taxon>
        <taxon>Erysipelotrichaceae</taxon>
        <taxon>Amedibacillus</taxon>
    </lineage>
</organism>
<evidence type="ECO:0000313" key="2">
    <source>
        <dbReference type="EMBL" id="QNM11169.1"/>
    </source>
</evidence>
<sequence>MKTIEIRFVCMGGVHATIFKEKLQSLMKDKERCIIKMCSPQDVIPCDLIVLLPMLAYRKKDLEKFVRKNEYIIPLDHYIYSSLQPDLFLSNLEILVDDILHSALT</sequence>
<proteinExistence type="predicted"/>
<evidence type="ECO:0000259" key="1">
    <source>
        <dbReference type="Pfam" id="PF02302"/>
    </source>
</evidence>
<reference evidence="2 3" key="1">
    <citation type="submission" date="2020-08" db="EMBL/GenBank/DDBJ databases">
        <authorList>
            <person name="Liu C."/>
            <person name="Sun Q."/>
        </authorList>
    </citation>
    <scope>NUCLEOTIDE SEQUENCE [LARGE SCALE GENOMIC DNA]</scope>
    <source>
        <strain evidence="2 3">NSJ-61</strain>
    </source>
</reference>